<feature type="transmembrane region" description="Helical" evidence="5">
    <location>
        <begin position="337"/>
        <end position="360"/>
    </location>
</feature>
<feature type="region of interest" description="Disordered" evidence="4">
    <location>
        <begin position="1"/>
        <end position="34"/>
    </location>
</feature>
<feature type="transmembrane region" description="Helical" evidence="5">
    <location>
        <begin position="128"/>
        <end position="155"/>
    </location>
</feature>
<dbReference type="InterPro" id="IPR036259">
    <property type="entry name" value="MFS_trans_sf"/>
</dbReference>
<dbReference type="Proteomes" id="UP001620514">
    <property type="component" value="Unassembled WGS sequence"/>
</dbReference>
<name>A0ABW8MM91_9BURK</name>
<feature type="transmembrane region" description="Helical" evidence="5">
    <location>
        <begin position="72"/>
        <end position="94"/>
    </location>
</feature>
<dbReference type="EMBL" id="JBIYDN010000010">
    <property type="protein sequence ID" value="MFK4443561.1"/>
    <property type="molecule type" value="Genomic_DNA"/>
</dbReference>
<dbReference type="PROSITE" id="PS50850">
    <property type="entry name" value="MFS"/>
    <property type="match status" value="1"/>
</dbReference>
<dbReference type="CDD" id="cd06174">
    <property type="entry name" value="MFS"/>
    <property type="match status" value="1"/>
</dbReference>
<keyword evidence="8" id="KW-1185">Reference proteome</keyword>
<organism evidence="7 8">
    <name type="scientific">Caballeronia udeis</name>
    <dbReference type="NCBI Taxonomy" id="1232866"/>
    <lineage>
        <taxon>Bacteria</taxon>
        <taxon>Pseudomonadati</taxon>
        <taxon>Pseudomonadota</taxon>
        <taxon>Betaproteobacteria</taxon>
        <taxon>Burkholderiales</taxon>
        <taxon>Burkholderiaceae</taxon>
        <taxon>Caballeronia</taxon>
    </lineage>
</organism>
<evidence type="ECO:0000256" key="3">
    <source>
        <dbReference type="ARBA" id="ARBA00023136"/>
    </source>
</evidence>
<dbReference type="Gene3D" id="1.20.1250.20">
    <property type="entry name" value="MFS general substrate transporter like domains"/>
    <property type="match status" value="1"/>
</dbReference>
<feature type="transmembrane region" description="Helical" evidence="5">
    <location>
        <begin position="401"/>
        <end position="422"/>
    </location>
</feature>
<keyword evidence="2 5" id="KW-1133">Transmembrane helix</keyword>
<evidence type="ECO:0000256" key="1">
    <source>
        <dbReference type="ARBA" id="ARBA00022692"/>
    </source>
</evidence>
<feature type="transmembrane region" description="Helical" evidence="5">
    <location>
        <begin position="372"/>
        <end position="395"/>
    </location>
</feature>
<feature type="transmembrane region" description="Helical" evidence="5">
    <location>
        <begin position="190"/>
        <end position="210"/>
    </location>
</feature>
<protein>
    <submittedName>
        <fullName evidence="7">MFS family permease</fullName>
    </submittedName>
</protein>
<dbReference type="PANTHER" id="PTHR23539">
    <property type="entry name" value="MFS TRANSPORTER"/>
    <property type="match status" value="1"/>
</dbReference>
<sequence length="448" mass="46481">MESEMARSQREKVVSARPGAPPAGDEPAKSPSGRSLRGLDGLNFLMADVRDGLGPFLSVYLKGTQHWGSGDIGLVMAASGIVAALCQIPAGLLVDAVRAKRLLIAISGLLVAAGCLLIAFFPKLPTVLAAQITLGAASAIIPPCLAALSLGIVGHRLLPARISRNEGFNHAGNFTAAILAGALGQYVGVIWLFYLICGFAVASAVVVLFIKSREIDHDLARGSENPGGDAPHRPIAFPELWKIRDLKVFILSVVLFHFGNAAMLPLAGQVIAKVHPGMDVIALSACVIAAQLVMVVVAAVVGRAMRKGIGRKKIFLVALAVLPVRGILFSMTSSPYAVVAIQLLDGVAAGIFGVIAVVIASDLMRGTGRFNLAQGLMALAVGVGAALSNVTGGYVVEKFGFTAGFLTLSAIGGVALIFFAMFMPETTPREDHIAAPGSRSEDLIPTSP</sequence>
<evidence type="ECO:0000256" key="4">
    <source>
        <dbReference type="SAM" id="MobiDB-lite"/>
    </source>
</evidence>
<dbReference type="RefSeq" id="WP_404608294.1">
    <property type="nucleotide sequence ID" value="NZ_JBIYDN010000010.1"/>
</dbReference>
<dbReference type="SUPFAM" id="SSF103473">
    <property type="entry name" value="MFS general substrate transporter"/>
    <property type="match status" value="1"/>
</dbReference>
<evidence type="ECO:0000256" key="2">
    <source>
        <dbReference type="ARBA" id="ARBA00022989"/>
    </source>
</evidence>
<feature type="transmembrane region" description="Helical" evidence="5">
    <location>
        <begin position="280"/>
        <end position="302"/>
    </location>
</feature>
<evidence type="ECO:0000313" key="8">
    <source>
        <dbReference type="Proteomes" id="UP001620514"/>
    </source>
</evidence>
<dbReference type="Gene3D" id="1.20.1720.10">
    <property type="entry name" value="Multidrug resistance protein D"/>
    <property type="match status" value="1"/>
</dbReference>
<feature type="transmembrane region" description="Helical" evidence="5">
    <location>
        <begin position="248"/>
        <end position="268"/>
    </location>
</feature>
<dbReference type="InterPro" id="IPR011701">
    <property type="entry name" value="MFS"/>
</dbReference>
<dbReference type="Pfam" id="PF07690">
    <property type="entry name" value="MFS_1"/>
    <property type="match status" value="1"/>
</dbReference>
<accession>A0ABW8MM91</accession>
<evidence type="ECO:0000259" key="6">
    <source>
        <dbReference type="PROSITE" id="PS50850"/>
    </source>
</evidence>
<feature type="transmembrane region" description="Helical" evidence="5">
    <location>
        <begin position="167"/>
        <end position="184"/>
    </location>
</feature>
<dbReference type="InterPro" id="IPR020846">
    <property type="entry name" value="MFS_dom"/>
</dbReference>
<keyword evidence="3 5" id="KW-0472">Membrane</keyword>
<feature type="compositionally biased region" description="Basic and acidic residues" evidence="4">
    <location>
        <begin position="1"/>
        <end position="14"/>
    </location>
</feature>
<proteinExistence type="predicted"/>
<dbReference type="PANTHER" id="PTHR23539:SF1">
    <property type="entry name" value="MAJOR FACILITATOR SUPERFAMILY (MFS) PROFILE DOMAIN-CONTAINING PROTEIN"/>
    <property type="match status" value="1"/>
</dbReference>
<evidence type="ECO:0000313" key="7">
    <source>
        <dbReference type="EMBL" id="MFK4443561.1"/>
    </source>
</evidence>
<keyword evidence="1 5" id="KW-0812">Transmembrane</keyword>
<comment type="caution">
    <text evidence="7">The sequence shown here is derived from an EMBL/GenBank/DDBJ whole genome shotgun (WGS) entry which is preliminary data.</text>
</comment>
<evidence type="ECO:0000256" key="5">
    <source>
        <dbReference type="SAM" id="Phobius"/>
    </source>
</evidence>
<feature type="transmembrane region" description="Helical" evidence="5">
    <location>
        <begin position="314"/>
        <end position="331"/>
    </location>
</feature>
<gene>
    <name evidence="7" type="ORF">ABH943_003583</name>
</gene>
<feature type="domain" description="Major facilitator superfamily (MFS) profile" evidence="6">
    <location>
        <begin position="245"/>
        <end position="448"/>
    </location>
</feature>
<reference evidence="7 8" key="1">
    <citation type="submission" date="2024-11" db="EMBL/GenBank/DDBJ databases">
        <title>Using genomics to understand microbial adaptation to soil warming.</title>
        <authorList>
            <person name="Deangelis K.M. PhD."/>
        </authorList>
    </citation>
    <scope>NUCLEOTIDE SEQUENCE [LARGE SCALE GENOMIC DNA]</scope>
    <source>
        <strain evidence="7 8">GAS97</strain>
    </source>
</reference>
<feature type="transmembrane region" description="Helical" evidence="5">
    <location>
        <begin position="101"/>
        <end position="122"/>
    </location>
</feature>